<dbReference type="PANTHER" id="PTHR10773">
    <property type="entry name" value="DNA-DIRECTED RNA POLYMERASES I, II, AND III SUBUNIT RPABC2"/>
    <property type="match status" value="1"/>
</dbReference>
<reference evidence="2" key="1">
    <citation type="submission" date="2019-08" db="EMBL/GenBank/DDBJ databases">
        <title>The genome of the North American firefly Photinus pyralis.</title>
        <authorList>
            <consortium name="Photinus pyralis genome working group"/>
            <person name="Fallon T.R."/>
            <person name="Sander Lower S.E."/>
            <person name="Weng J.-K."/>
        </authorList>
    </citation>
    <scope>NUCLEOTIDE SEQUENCE</scope>
    <source>
        <strain evidence="2">TRF0915ILg1</strain>
        <tissue evidence="2">Whole body</tissue>
    </source>
</reference>
<evidence type="ECO:0000313" key="3">
    <source>
        <dbReference type="Proteomes" id="UP000801492"/>
    </source>
</evidence>
<protein>
    <recommendedName>
        <fullName evidence="1">DUF7869 domain-containing protein</fullName>
    </recommendedName>
</protein>
<dbReference type="PANTHER" id="PTHR10773:SF19">
    <property type="match status" value="1"/>
</dbReference>
<proteinExistence type="predicted"/>
<feature type="domain" description="DUF7869" evidence="1">
    <location>
        <begin position="29"/>
        <end position="189"/>
    </location>
</feature>
<keyword evidence="3" id="KW-1185">Reference proteome</keyword>
<gene>
    <name evidence="2" type="ORF">ILUMI_15721</name>
</gene>
<organism evidence="2 3">
    <name type="scientific">Ignelater luminosus</name>
    <name type="common">Cucubano</name>
    <name type="synonym">Pyrophorus luminosus</name>
    <dbReference type="NCBI Taxonomy" id="2038154"/>
    <lineage>
        <taxon>Eukaryota</taxon>
        <taxon>Metazoa</taxon>
        <taxon>Ecdysozoa</taxon>
        <taxon>Arthropoda</taxon>
        <taxon>Hexapoda</taxon>
        <taxon>Insecta</taxon>
        <taxon>Pterygota</taxon>
        <taxon>Neoptera</taxon>
        <taxon>Endopterygota</taxon>
        <taxon>Coleoptera</taxon>
        <taxon>Polyphaga</taxon>
        <taxon>Elateriformia</taxon>
        <taxon>Elateroidea</taxon>
        <taxon>Elateridae</taxon>
        <taxon>Agrypninae</taxon>
        <taxon>Pyrophorini</taxon>
        <taxon>Ignelater</taxon>
    </lineage>
</organism>
<evidence type="ECO:0000259" key="1">
    <source>
        <dbReference type="Pfam" id="PF25273"/>
    </source>
</evidence>
<dbReference type="OrthoDB" id="6771654at2759"/>
<dbReference type="Pfam" id="PF25273">
    <property type="entry name" value="DUF7869"/>
    <property type="match status" value="1"/>
</dbReference>
<name>A0A8K0CU77_IGNLU</name>
<evidence type="ECO:0000313" key="2">
    <source>
        <dbReference type="EMBL" id="KAF2890452.1"/>
    </source>
</evidence>
<dbReference type="EMBL" id="VTPC01052208">
    <property type="protein sequence ID" value="KAF2890452.1"/>
    <property type="molecule type" value="Genomic_DNA"/>
</dbReference>
<comment type="caution">
    <text evidence="2">The sequence shown here is derived from an EMBL/GenBank/DDBJ whole genome shotgun (WGS) entry which is preliminary data.</text>
</comment>
<dbReference type="Proteomes" id="UP000801492">
    <property type="component" value="Unassembled WGS sequence"/>
</dbReference>
<dbReference type="InterPro" id="IPR057191">
    <property type="entry name" value="DUF7869"/>
</dbReference>
<sequence length="279" mass="32929">MLSGVLRETYMYRAWDVYDLAYMYCCWDETTVSRGSQEISSCLKKHLLTHLKNHKHVIAYSDACTRQNRNIKMSLMWLKLLADSDKLKIIDHKFLVSGHSYLPNDRNFGTIKSFSKQRSVFVAEDWYQIIQKARTKNPFRVYKMEQADFASTKQLEQVITNRKKNDNNCSVNWWLRFKKEEPYKIFYKETLNEDVSFYVINIMPSKKGRPPLFKSITLKKLHNNVLPVSANKKQNMMERLQFISPVYHSVYQSLIVGDNNEDIGPLEYVEPNVVENDKV</sequence>
<dbReference type="AlphaFoldDB" id="A0A8K0CU77"/>
<accession>A0A8K0CU77</accession>